<evidence type="ECO:0000313" key="2">
    <source>
        <dbReference type="EMBL" id="KZV40462.1"/>
    </source>
</evidence>
<organism evidence="2 3">
    <name type="scientific">Dorcoceras hygrometricum</name>
    <dbReference type="NCBI Taxonomy" id="472368"/>
    <lineage>
        <taxon>Eukaryota</taxon>
        <taxon>Viridiplantae</taxon>
        <taxon>Streptophyta</taxon>
        <taxon>Embryophyta</taxon>
        <taxon>Tracheophyta</taxon>
        <taxon>Spermatophyta</taxon>
        <taxon>Magnoliopsida</taxon>
        <taxon>eudicotyledons</taxon>
        <taxon>Gunneridae</taxon>
        <taxon>Pentapetalae</taxon>
        <taxon>asterids</taxon>
        <taxon>lamiids</taxon>
        <taxon>Lamiales</taxon>
        <taxon>Gesneriaceae</taxon>
        <taxon>Didymocarpoideae</taxon>
        <taxon>Trichosporeae</taxon>
        <taxon>Loxocarpinae</taxon>
        <taxon>Dorcoceras</taxon>
    </lineage>
</organism>
<evidence type="ECO:0000256" key="1">
    <source>
        <dbReference type="SAM" id="MobiDB-lite"/>
    </source>
</evidence>
<dbReference type="AlphaFoldDB" id="A0A2Z7C0Y6"/>
<name>A0A2Z7C0Y6_9LAMI</name>
<protein>
    <submittedName>
        <fullName evidence="2">Uncharacterized protein</fullName>
    </submittedName>
</protein>
<accession>A0A2Z7C0Y6</accession>
<sequence>MKIAVDNRQSGPRPEPRLLRQAALETLTNSARTDSPRRIGRKQISGEDRRRRRVGGGGGAIGEGKEAAVFSTRVRDTASRGPTTVVAPESQFRTCPTDHGKASSNIAP</sequence>
<evidence type="ECO:0000313" key="3">
    <source>
        <dbReference type="Proteomes" id="UP000250235"/>
    </source>
</evidence>
<dbReference type="EMBL" id="KQ999981">
    <property type="protein sequence ID" value="KZV40462.1"/>
    <property type="molecule type" value="Genomic_DNA"/>
</dbReference>
<gene>
    <name evidence="2" type="ORF">F511_35931</name>
</gene>
<proteinExistence type="predicted"/>
<reference evidence="2 3" key="1">
    <citation type="journal article" date="2015" name="Proc. Natl. Acad. Sci. U.S.A.">
        <title>The resurrection genome of Boea hygrometrica: A blueprint for survival of dehydration.</title>
        <authorList>
            <person name="Xiao L."/>
            <person name="Yang G."/>
            <person name="Zhang L."/>
            <person name="Yang X."/>
            <person name="Zhao S."/>
            <person name="Ji Z."/>
            <person name="Zhou Q."/>
            <person name="Hu M."/>
            <person name="Wang Y."/>
            <person name="Chen M."/>
            <person name="Xu Y."/>
            <person name="Jin H."/>
            <person name="Xiao X."/>
            <person name="Hu G."/>
            <person name="Bao F."/>
            <person name="Hu Y."/>
            <person name="Wan P."/>
            <person name="Li L."/>
            <person name="Deng X."/>
            <person name="Kuang T."/>
            <person name="Xiang C."/>
            <person name="Zhu J.K."/>
            <person name="Oliver M.J."/>
            <person name="He Y."/>
        </authorList>
    </citation>
    <scope>NUCLEOTIDE SEQUENCE [LARGE SCALE GENOMIC DNA]</scope>
    <source>
        <strain evidence="3">cv. XS01</strain>
    </source>
</reference>
<keyword evidence="3" id="KW-1185">Reference proteome</keyword>
<feature type="region of interest" description="Disordered" evidence="1">
    <location>
        <begin position="26"/>
        <end position="108"/>
    </location>
</feature>
<dbReference type="Proteomes" id="UP000250235">
    <property type="component" value="Unassembled WGS sequence"/>
</dbReference>